<proteinExistence type="predicted"/>
<name>A0A939EBV8_9HYPH</name>
<feature type="transmembrane region" description="Helical" evidence="2">
    <location>
        <begin position="12"/>
        <end position="32"/>
    </location>
</feature>
<protein>
    <submittedName>
        <fullName evidence="3">YeeE/YedE family protein</fullName>
    </submittedName>
</protein>
<sequence>MSVPFYDSGVASGLLSGILFGYVLEAAGFGSARKLTGQFSLKDWSVFKVMFTAVLVAAVGLYLLRLGGMIAGNSVYIPTLYLWAMAAGGLLIGAGFAMGGYCPGTSLVGIVSGRVDAVVFVVGMIVGTMAFAGVYEPIQGFYFAAKGPDAQRLPDLLGLPEWLILAVLIVVAIAGFVLGSRLERARGGPFTAEDVNGEDTSKAKNQNTTFNTEAGIVP</sequence>
<feature type="compositionally biased region" description="Polar residues" evidence="1">
    <location>
        <begin position="203"/>
        <end position="212"/>
    </location>
</feature>
<feature type="transmembrane region" description="Helical" evidence="2">
    <location>
        <begin position="44"/>
        <end position="64"/>
    </location>
</feature>
<evidence type="ECO:0000313" key="3">
    <source>
        <dbReference type="EMBL" id="MBN9670083.1"/>
    </source>
</evidence>
<dbReference type="InterPro" id="IPR007272">
    <property type="entry name" value="Sulf_transp_TsuA/YedE"/>
</dbReference>
<comment type="caution">
    <text evidence="3">The sequence shown here is derived from an EMBL/GenBank/DDBJ whole genome shotgun (WGS) entry which is preliminary data.</text>
</comment>
<feature type="region of interest" description="Disordered" evidence="1">
    <location>
        <begin position="189"/>
        <end position="218"/>
    </location>
</feature>
<feature type="transmembrane region" description="Helical" evidence="2">
    <location>
        <begin position="80"/>
        <end position="103"/>
    </location>
</feature>
<feature type="transmembrane region" description="Helical" evidence="2">
    <location>
        <begin position="115"/>
        <end position="135"/>
    </location>
</feature>
<keyword evidence="2" id="KW-0812">Transmembrane</keyword>
<dbReference type="AlphaFoldDB" id="A0A939EBV8"/>
<dbReference type="EMBL" id="JAEKJZ010000001">
    <property type="protein sequence ID" value="MBN9670083.1"/>
    <property type="molecule type" value="Genomic_DNA"/>
</dbReference>
<evidence type="ECO:0000256" key="2">
    <source>
        <dbReference type="SAM" id="Phobius"/>
    </source>
</evidence>
<evidence type="ECO:0000256" key="1">
    <source>
        <dbReference type="SAM" id="MobiDB-lite"/>
    </source>
</evidence>
<reference evidence="3" key="1">
    <citation type="submission" date="2020-12" db="EMBL/GenBank/DDBJ databases">
        <title>Oil enriched cultivation method for isolating marine PHA-producing bacteria.</title>
        <authorList>
            <person name="Zheng W."/>
            <person name="Yu S."/>
            <person name="Huang Y."/>
        </authorList>
    </citation>
    <scope>NUCLEOTIDE SEQUENCE</scope>
    <source>
        <strain evidence="3">SY-2-12</strain>
    </source>
</reference>
<keyword evidence="2" id="KW-1133">Transmembrane helix</keyword>
<dbReference type="Pfam" id="PF04143">
    <property type="entry name" value="Sulf_transp"/>
    <property type="match status" value="1"/>
</dbReference>
<feature type="transmembrane region" description="Helical" evidence="2">
    <location>
        <begin position="162"/>
        <end position="179"/>
    </location>
</feature>
<dbReference type="Proteomes" id="UP000664096">
    <property type="component" value="Unassembled WGS sequence"/>
</dbReference>
<dbReference type="RefSeq" id="WP_207139600.1">
    <property type="nucleotide sequence ID" value="NZ_JAEKJZ010000001.1"/>
</dbReference>
<gene>
    <name evidence="3" type="ORF">JF539_07010</name>
</gene>
<organism evidence="3 4">
    <name type="scientific">Roseibium aggregatum</name>
    <dbReference type="NCBI Taxonomy" id="187304"/>
    <lineage>
        <taxon>Bacteria</taxon>
        <taxon>Pseudomonadati</taxon>
        <taxon>Pseudomonadota</taxon>
        <taxon>Alphaproteobacteria</taxon>
        <taxon>Hyphomicrobiales</taxon>
        <taxon>Stappiaceae</taxon>
        <taxon>Roseibium</taxon>
    </lineage>
</organism>
<keyword evidence="2" id="KW-0472">Membrane</keyword>
<evidence type="ECO:0000313" key="4">
    <source>
        <dbReference type="Proteomes" id="UP000664096"/>
    </source>
</evidence>
<accession>A0A939EBV8</accession>